<sequence length="110" mass="11525">MSRLTLAATLCATLLAGPVMAQTAPASPSSAPQPPAPAQASAETSPAVAQALAQYDTDDDGKISLAEWTAAGRQERGFRRFDTNADGFMVEAELQAALEMMAQMRARQGQ</sequence>
<gene>
    <name evidence="4" type="ORF">ABN401_05025</name>
</gene>
<evidence type="ECO:0000256" key="2">
    <source>
        <dbReference type="SAM" id="SignalP"/>
    </source>
</evidence>
<keyword evidence="5" id="KW-1185">Reference proteome</keyword>
<evidence type="ECO:0000256" key="1">
    <source>
        <dbReference type="SAM" id="MobiDB-lite"/>
    </source>
</evidence>
<feature type="domain" description="EF-hand" evidence="3">
    <location>
        <begin position="43"/>
        <end position="78"/>
    </location>
</feature>
<reference evidence="4 5" key="1">
    <citation type="submission" date="2024-06" db="EMBL/GenBank/DDBJ databases">
        <title>Brevundimonas sp. C11.</title>
        <authorList>
            <person name="Maltman C."/>
        </authorList>
    </citation>
    <scope>NUCLEOTIDE SEQUENCE [LARGE SCALE GENOMIC DNA]</scope>
    <source>
        <strain evidence="4 5">C11</strain>
    </source>
</reference>
<name>A0ABV1NL43_9CAUL</name>
<dbReference type="InterPro" id="IPR002048">
    <property type="entry name" value="EF_hand_dom"/>
</dbReference>
<feature type="chain" id="PRO_5046121354" description="EF-hand domain-containing protein" evidence="2">
    <location>
        <begin position="22"/>
        <end position="110"/>
    </location>
</feature>
<dbReference type="EMBL" id="JBEGDD010000003">
    <property type="protein sequence ID" value="MEQ7154571.1"/>
    <property type="molecule type" value="Genomic_DNA"/>
</dbReference>
<protein>
    <recommendedName>
        <fullName evidence="3">EF-hand domain-containing protein</fullName>
    </recommendedName>
</protein>
<feature type="compositionally biased region" description="Low complexity" evidence="1">
    <location>
        <begin position="38"/>
        <end position="47"/>
    </location>
</feature>
<dbReference type="PROSITE" id="PS50222">
    <property type="entry name" value="EF_HAND_2"/>
    <property type="match status" value="1"/>
</dbReference>
<evidence type="ECO:0000259" key="3">
    <source>
        <dbReference type="PROSITE" id="PS50222"/>
    </source>
</evidence>
<dbReference type="Proteomes" id="UP001445732">
    <property type="component" value="Unassembled WGS sequence"/>
</dbReference>
<comment type="caution">
    <text evidence="4">The sequence shown here is derived from an EMBL/GenBank/DDBJ whole genome shotgun (WGS) entry which is preliminary data.</text>
</comment>
<proteinExistence type="predicted"/>
<feature type="region of interest" description="Disordered" evidence="1">
    <location>
        <begin position="22"/>
        <end position="49"/>
    </location>
</feature>
<dbReference type="InterPro" id="IPR018247">
    <property type="entry name" value="EF_Hand_1_Ca_BS"/>
</dbReference>
<dbReference type="Pfam" id="PF13202">
    <property type="entry name" value="EF-hand_5"/>
    <property type="match status" value="1"/>
</dbReference>
<keyword evidence="2" id="KW-0732">Signal</keyword>
<organism evidence="4 5">
    <name type="scientific">Brevundimonas aurifodinae</name>
    <dbReference type="NCBI Taxonomy" id="1508312"/>
    <lineage>
        <taxon>Bacteria</taxon>
        <taxon>Pseudomonadati</taxon>
        <taxon>Pseudomonadota</taxon>
        <taxon>Alphaproteobacteria</taxon>
        <taxon>Caulobacterales</taxon>
        <taxon>Caulobacteraceae</taxon>
        <taxon>Brevundimonas</taxon>
    </lineage>
</organism>
<dbReference type="Gene3D" id="1.10.238.10">
    <property type="entry name" value="EF-hand"/>
    <property type="match status" value="1"/>
</dbReference>
<accession>A0ABV1NL43</accession>
<dbReference type="SUPFAM" id="SSF47473">
    <property type="entry name" value="EF-hand"/>
    <property type="match status" value="1"/>
</dbReference>
<dbReference type="RefSeq" id="WP_349683736.1">
    <property type="nucleotide sequence ID" value="NZ_JBEGDD010000003.1"/>
</dbReference>
<evidence type="ECO:0000313" key="5">
    <source>
        <dbReference type="Proteomes" id="UP001445732"/>
    </source>
</evidence>
<dbReference type="PROSITE" id="PS00018">
    <property type="entry name" value="EF_HAND_1"/>
    <property type="match status" value="1"/>
</dbReference>
<dbReference type="InterPro" id="IPR011992">
    <property type="entry name" value="EF-hand-dom_pair"/>
</dbReference>
<evidence type="ECO:0000313" key="4">
    <source>
        <dbReference type="EMBL" id="MEQ7154571.1"/>
    </source>
</evidence>
<feature type="signal peptide" evidence="2">
    <location>
        <begin position="1"/>
        <end position="21"/>
    </location>
</feature>